<accession>A0A1Q9DS28</accession>
<keyword evidence="1" id="KW-0812">Transmembrane</keyword>
<dbReference type="Proteomes" id="UP000186817">
    <property type="component" value="Unassembled WGS sequence"/>
</dbReference>
<evidence type="ECO:0000313" key="3">
    <source>
        <dbReference type="Proteomes" id="UP000186817"/>
    </source>
</evidence>
<sequence length="726" mass="78113">MESLQVEEDATRAVRAEPRTWTPIKVAVAVGVVIFSLVFSVFLVVSGIVRGGGGNPPPHDEVCQDLPYSSVPVPAIKVGFAEPVGDWEACPVPTRSPRRDFPNEMCRRYRVPLDYSQGLVAGNITVTVKRSHAAKESDGQLWMMGGGPGSPSYSELGSISSPGKVDYTLDHRGTGWSTLLDCPKVRKQPGNLPWGNSWMKWVGLGNVSAETVDACLAEISEDIGAPKHFTAANAARDLASIIMAIQAETGSTADVGIHGFSYGTVWARRFLELQGQEFPVIVSHVGIDGVCSGDYDYGQYALMANSAGRRLLDEYCDADCRGKLGAPATGSLAAWFGRAVKEIDKAITDGSEGFCAKYLWERFAKSSALSGWTAKASIKEALGAIGYLHVTYGSKAMTEFVAFVLSLRRCVRDTAATTIPSDFWAVAHRIDLSVRVATRYLETYPSSFDAILHHIVGFGDMWKGPPELRAWGVKDARHGSCSLESWRHFFDEEVFWAPDFVTLMSRYQDVFNKYGYRENSALVHGSGRPWSNVTVLVTNGDLDGQTPLRFARAAFEALPTCKAKVELPTGRHCVSTDSCLQKVVNAFYGSPASSCPSGWVNPASSSDLGQALEAFDSGNCSAKKVETWTGLLPVDDCGREHSSSGCDKSFGAGGDGVCDMCFAKCVELLDKANVPNSRCVCASEAARCGARGNCTAGGFAFCSKEASHAGCDNEDELCQDPALVVA</sequence>
<keyword evidence="3" id="KW-1185">Reference proteome</keyword>
<dbReference type="AlphaFoldDB" id="A0A1Q9DS28"/>
<reference evidence="2 3" key="1">
    <citation type="submission" date="2016-02" db="EMBL/GenBank/DDBJ databases">
        <title>Genome analysis of coral dinoflagellate symbionts highlights evolutionary adaptations to a symbiotic lifestyle.</title>
        <authorList>
            <person name="Aranda M."/>
            <person name="Li Y."/>
            <person name="Liew Y.J."/>
            <person name="Baumgarten S."/>
            <person name="Simakov O."/>
            <person name="Wilson M."/>
            <person name="Piel J."/>
            <person name="Ashoor H."/>
            <person name="Bougouffa S."/>
            <person name="Bajic V.B."/>
            <person name="Ryu T."/>
            <person name="Ravasi T."/>
            <person name="Bayer T."/>
            <person name="Micklem G."/>
            <person name="Kim H."/>
            <person name="Bhak J."/>
            <person name="Lajeunesse T.C."/>
            <person name="Voolstra C.R."/>
        </authorList>
    </citation>
    <scope>NUCLEOTIDE SEQUENCE [LARGE SCALE GENOMIC DNA]</scope>
    <source>
        <strain evidence="2 3">CCMP2467</strain>
    </source>
</reference>
<name>A0A1Q9DS28_SYMMI</name>
<comment type="caution">
    <text evidence="2">The sequence shown here is derived from an EMBL/GenBank/DDBJ whole genome shotgun (WGS) entry which is preliminary data.</text>
</comment>
<organism evidence="2 3">
    <name type="scientific">Symbiodinium microadriaticum</name>
    <name type="common">Dinoflagellate</name>
    <name type="synonym">Zooxanthella microadriatica</name>
    <dbReference type="NCBI Taxonomy" id="2951"/>
    <lineage>
        <taxon>Eukaryota</taxon>
        <taxon>Sar</taxon>
        <taxon>Alveolata</taxon>
        <taxon>Dinophyceae</taxon>
        <taxon>Suessiales</taxon>
        <taxon>Symbiodiniaceae</taxon>
        <taxon>Symbiodinium</taxon>
    </lineage>
</organism>
<evidence type="ECO:0000256" key="1">
    <source>
        <dbReference type="SAM" id="Phobius"/>
    </source>
</evidence>
<keyword evidence="1" id="KW-0472">Membrane</keyword>
<evidence type="ECO:0008006" key="4">
    <source>
        <dbReference type="Google" id="ProtNLM"/>
    </source>
</evidence>
<dbReference type="OrthoDB" id="427735at2759"/>
<dbReference type="Gene3D" id="3.40.50.1820">
    <property type="entry name" value="alpha/beta hydrolase"/>
    <property type="match status" value="1"/>
</dbReference>
<protein>
    <recommendedName>
        <fullName evidence="4">AB hydrolase-1 domain-containing protein</fullName>
    </recommendedName>
</protein>
<dbReference type="SUPFAM" id="SSF53474">
    <property type="entry name" value="alpha/beta-Hydrolases"/>
    <property type="match status" value="1"/>
</dbReference>
<dbReference type="EMBL" id="LSRX01000412">
    <property type="protein sequence ID" value="OLP97990.1"/>
    <property type="molecule type" value="Genomic_DNA"/>
</dbReference>
<proteinExistence type="predicted"/>
<feature type="transmembrane region" description="Helical" evidence="1">
    <location>
        <begin position="26"/>
        <end position="49"/>
    </location>
</feature>
<gene>
    <name evidence="2" type="ORF">AK812_SmicGene19596</name>
</gene>
<evidence type="ECO:0000313" key="2">
    <source>
        <dbReference type="EMBL" id="OLP97990.1"/>
    </source>
</evidence>
<keyword evidence="1" id="KW-1133">Transmembrane helix</keyword>
<dbReference type="InterPro" id="IPR029058">
    <property type="entry name" value="AB_hydrolase_fold"/>
</dbReference>